<dbReference type="CDD" id="cd00761">
    <property type="entry name" value="Glyco_tranf_GTA_type"/>
    <property type="match status" value="1"/>
</dbReference>
<dbReference type="RefSeq" id="WP_182549584.1">
    <property type="nucleotide sequence ID" value="NZ_JACGXN010000003.1"/>
</dbReference>
<dbReference type="InterPro" id="IPR029044">
    <property type="entry name" value="Nucleotide-diphossugar_trans"/>
</dbReference>
<sequence length="336" mass="37377">MKSVDVVIPNYNYGRYLRGCIDSIRSQPVEELRILVIDNASTDESVAIARELAKTDPRIELLLRAENRGAHASFNDGIDWARSDYFLILCSDDYLAPGALPRALALMETHPDVHLTHGKTLFLAETAFPSGQIAAPPSSAAWAKQDGMAFVETVCRSGRNFISGPTVIVRTAIQKKVGHYKPTLTHTDDLEMWLRFGLHGSVAQTQTIQAVARVHSVNQSASVRTLKQWSIEFEAAFRSFFESDGANLANADILFRHARHALNERAYWSAIAQFCRGEPGARDLLRHAINLRPSTAFLPPFSYLMRRTETSALIGSSMRRLGNRLRTSVLSARSSH</sequence>
<dbReference type="PANTHER" id="PTHR43685">
    <property type="entry name" value="GLYCOSYLTRANSFERASE"/>
    <property type="match status" value="1"/>
</dbReference>
<dbReference type="InterPro" id="IPR050834">
    <property type="entry name" value="Glycosyltransf_2"/>
</dbReference>
<feature type="domain" description="Glycosyltransferase 2-like" evidence="1">
    <location>
        <begin position="6"/>
        <end position="112"/>
    </location>
</feature>
<dbReference type="GO" id="GO:0016740">
    <property type="term" value="F:transferase activity"/>
    <property type="evidence" value="ECO:0007669"/>
    <property type="project" value="UniProtKB-KW"/>
</dbReference>
<dbReference type="SUPFAM" id="SSF53448">
    <property type="entry name" value="Nucleotide-diphospho-sugar transferases"/>
    <property type="match status" value="1"/>
</dbReference>
<protein>
    <submittedName>
        <fullName evidence="2">GT2 family glycosyltransferase</fullName>
    </submittedName>
</protein>
<evidence type="ECO:0000313" key="3">
    <source>
        <dbReference type="Proteomes" id="UP000549052"/>
    </source>
</evidence>
<dbReference type="Proteomes" id="UP000549052">
    <property type="component" value="Unassembled WGS sequence"/>
</dbReference>
<dbReference type="PANTHER" id="PTHR43685:SF11">
    <property type="entry name" value="GLYCOSYLTRANSFERASE TAGX-RELATED"/>
    <property type="match status" value="1"/>
</dbReference>
<accession>A0A839EKY7</accession>
<gene>
    <name evidence="2" type="ORF">FHW16_002613</name>
</gene>
<name>A0A839EKY7_9HYPH</name>
<keyword evidence="3" id="KW-1185">Reference proteome</keyword>
<dbReference type="Pfam" id="PF00535">
    <property type="entry name" value="Glycos_transf_2"/>
    <property type="match status" value="1"/>
</dbReference>
<evidence type="ECO:0000259" key="1">
    <source>
        <dbReference type="Pfam" id="PF00535"/>
    </source>
</evidence>
<proteinExistence type="predicted"/>
<dbReference type="EMBL" id="JACGXN010000003">
    <property type="protein sequence ID" value="MBA8878895.1"/>
    <property type="molecule type" value="Genomic_DNA"/>
</dbReference>
<dbReference type="Gene3D" id="3.90.550.10">
    <property type="entry name" value="Spore Coat Polysaccharide Biosynthesis Protein SpsA, Chain A"/>
    <property type="match status" value="1"/>
</dbReference>
<organism evidence="2 3">
    <name type="scientific">Phyllobacterium myrsinacearum</name>
    <dbReference type="NCBI Taxonomy" id="28101"/>
    <lineage>
        <taxon>Bacteria</taxon>
        <taxon>Pseudomonadati</taxon>
        <taxon>Pseudomonadota</taxon>
        <taxon>Alphaproteobacteria</taxon>
        <taxon>Hyphomicrobiales</taxon>
        <taxon>Phyllobacteriaceae</taxon>
        <taxon>Phyllobacterium</taxon>
    </lineage>
</organism>
<comment type="caution">
    <text evidence="2">The sequence shown here is derived from an EMBL/GenBank/DDBJ whole genome shotgun (WGS) entry which is preliminary data.</text>
</comment>
<dbReference type="InterPro" id="IPR001173">
    <property type="entry name" value="Glyco_trans_2-like"/>
</dbReference>
<evidence type="ECO:0000313" key="2">
    <source>
        <dbReference type="EMBL" id="MBA8878895.1"/>
    </source>
</evidence>
<keyword evidence="2" id="KW-0808">Transferase</keyword>
<reference evidence="2 3" key="1">
    <citation type="submission" date="2020-07" db="EMBL/GenBank/DDBJ databases">
        <title>Genomic Encyclopedia of Type Strains, Phase IV (KMG-V): Genome sequencing to study the core and pangenomes of soil and plant-associated prokaryotes.</title>
        <authorList>
            <person name="Whitman W."/>
        </authorList>
    </citation>
    <scope>NUCLEOTIDE SEQUENCE [LARGE SCALE GENOMIC DNA]</scope>
    <source>
        <strain evidence="2 3">AN3</strain>
    </source>
</reference>
<dbReference type="AlphaFoldDB" id="A0A839EKY7"/>